<gene>
    <name evidence="6" type="ORF">OKA104_LOCUS37545</name>
    <name evidence="5" type="ORF">VCS650_LOCUS42171</name>
</gene>
<dbReference type="SUPFAM" id="SSF52833">
    <property type="entry name" value="Thioredoxin-like"/>
    <property type="match status" value="1"/>
</dbReference>
<name>A0A819XBU1_9BILA</name>
<dbReference type="EMBL" id="CAJOAY010006329">
    <property type="protein sequence ID" value="CAF4137041.1"/>
    <property type="molecule type" value="Genomic_DNA"/>
</dbReference>
<evidence type="ECO:0000256" key="2">
    <source>
        <dbReference type="ARBA" id="ARBA00023002"/>
    </source>
</evidence>
<dbReference type="InterPro" id="IPR004045">
    <property type="entry name" value="Glutathione_S-Trfase_N"/>
</dbReference>
<dbReference type="AlphaFoldDB" id="A0A819XBU1"/>
<dbReference type="Proteomes" id="UP000663891">
    <property type="component" value="Unassembled WGS sequence"/>
</dbReference>
<reference evidence="6" key="1">
    <citation type="submission" date="2021-02" db="EMBL/GenBank/DDBJ databases">
        <authorList>
            <person name="Nowell W R."/>
        </authorList>
    </citation>
    <scope>NUCLEOTIDE SEQUENCE</scope>
</reference>
<dbReference type="Gene3D" id="1.20.1050.10">
    <property type="match status" value="1"/>
</dbReference>
<sequence>MPSYPKHLKTGSECPPLKENQLRLYSMQFCPYAQRAKLVLATKNIPYEEINVDLVDKPECDYLDETNSQNRLQPTDPYLKAKHRVLIDRYSGITTAFYKIMREDPKQGLEDLNKNLKTYEQALTDTFFGGSKPAMIDYMFWPWFERFQFLGEAGFEFNSDGKSPKLTAWVNAMEANEAVQKIKVPTALLKKFLEGYKRGKPQFDFE</sequence>
<dbReference type="PANTHER" id="PTHR43968:SF6">
    <property type="entry name" value="GLUTATHIONE S-TRANSFERASE OMEGA"/>
    <property type="match status" value="1"/>
</dbReference>
<dbReference type="InterPro" id="IPR036282">
    <property type="entry name" value="Glutathione-S-Trfase_C_sf"/>
</dbReference>
<accession>A0A819XBU1</accession>
<dbReference type="Pfam" id="PF13410">
    <property type="entry name" value="GST_C_2"/>
    <property type="match status" value="1"/>
</dbReference>
<evidence type="ECO:0000259" key="3">
    <source>
        <dbReference type="PROSITE" id="PS50404"/>
    </source>
</evidence>
<evidence type="ECO:0000313" key="7">
    <source>
        <dbReference type="Proteomes" id="UP000663881"/>
    </source>
</evidence>
<dbReference type="Gene3D" id="3.40.30.10">
    <property type="entry name" value="Glutaredoxin"/>
    <property type="match status" value="1"/>
</dbReference>
<dbReference type="InterPro" id="IPR036249">
    <property type="entry name" value="Thioredoxin-like_sf"/>
</dbReference>
<dbReference type="GO" id="GO:0045174">
    <property type="term" value="F:glutathione dehydrogenase (ascorbate) activity"/>
    <property type="evidence" value="ECO:0007669"/>
    <property type="project" value="TreeGrafter"/>
</dbReference>
<dbReference type="PROSITE" id="PS51354">
    <property type="entry name" value="GLUTAREDOXIN_2"/>
    <property type="match status" value="1"/>
</dbReference>
<dbReference type="SUPFAM" id="SSF47616">
    <property type="entry name" value="GST C-terminal domain-like"/>
    <property type="match status" value="1"/>
</dbReference>
<evidence type="ECO:0000259" key="4">
    <source>
        <dbReference type="PROSITE" id="PS50405"/>
    </source>
</evidence>
<dbReference type="FunFam" id="1.20.1050.10:FF:000009">
    <property type="entry name" value="Glutathione S-transferase omega-1"/>
    <property type="match status" value="1"/>
</dbReference>
<evidence type="ECO:0000313" key="6">
    <source>
        <dbReference type="EMBL" id="CAF4137041.1"/>
    </source>
</evidence>
<dbReference type="InterPro" id="IPR010987">
    <property type="entry name" value="Glutathione-S-Trfase_C-like"/>
</dbReference>
<dbReference type="PANTHER" id="PTHR43968">
    <property type="match status" value="1"/>
</dbReference>
<dbReference type="GO" id="GO:0006749">
    <property type="term" value="P:glutathione metabolic process"/>
    <property type="evidence" value="ECO:0007669"/>
    <property type="project" value="TreeGrafter"/>
</dbReference>
<dbReference type="Proteomes" id="UP000663881">
    <property type="component" value="Unassembled WGS sequence"/>
</dbReference>
<dbReference type="GO" id="GO:0004364">
    <property type="term" value="F:glutathione transferase activity"/>
    <property type="evidence" value="ECO:0007669"/>
    <property type="project" value="TreeGrafter"/>
</dbReference>
<evidence type="ECO:0000256" key="1">
    <source>
        <dbReference type="ARBA" id="ARBA00011067"/>
    </source>
</evidence>
<comment type="similarity">
    <text evidence="1">Belongs to the GST superfamily. Omega family.</text>
</comment>
<organism evidence="6 7">
    <name type="scientific">Adineta steineri</name>
    <dbReference type="NCBI Taxonomy" id="433720"/>
    <lineage>
        <taxon>Eukaryota</taxon>
        <taxon>Metazoa</taxon>
        <taxon>Spiralia</taxon>
        <taxon>Gnathifera</taxon>
        <taxon>Rotifera</taxon>
        <taxon>Eurotatoria</taxon>
        <taxon>Bdelloidea</taxon>
        <taxon>Adinetida</taxon>
        <taxon>Adinetidae</taxon>
        <taxon>Adineta</taxon>
    </lineage>
</organism>
<evidence type="ECO:0000313" key="5">
    <source>
        <dbReference type="EMBL" id="CAF1499617.1"/>
    </source>
</evidence>
<proteinExistence type="inferred from homology"/>
<dbReference type="OrthoDB" id="4951845at2759"/>
<dbReference type="Pfam" id="PF13417">
    <property type="entry name" value="GST_N_3"/>
    <property type="match status" value="1"/>
</dbReference>
<comment type="caution">
    <text evidence="6">The sequence shown here is derived from an EMBL/GenBank/DDBJ whole genome shotgun (WGS) entry which is preliminary data.</text>
</comment>
<dbReference type="PROSITE" id="PS50404">
    <property type="entry name" value="GST_NTER"/>
    <property type="match status" value="1"/>
</dbReference>
<dbReference type="GO" id="GO:0005737">
    <property type="term" value="C:cytoplasm"/>
    <property type="evidence" value="ECO:0007669"/>
    <property type="project" value="TreeGrafter"/>
</dbReference>
<protein>
    <submittedName>
        <fullName evidence="6">Uncharacterized protein</fullName>
    </submittedName>
</protein>
<feature type="domain" description="GST N-terminal" evidence="3">
    <location>
        <begin position="20"/>
        <end position="112"/>
    </location>
</feature>
<dbReference type="EMBL" id="CAJNON010002089">
    <property type="protein sequence ID" value="CAF1499617.1"/>
    <property type="molecule type" value="Genomic_DNA"/>
</dbReference>
<dbReference type="InterPro" id="IPR050983">
    <property type="entry name" value="GST_Omega/HSP26"/>
</dbReference>
<dbReference type="PROSITE" id="PS50405">
    <property type="entry name" value="GST_CTER"/>
    <property type="match status" value="1"/>
</dbReference>
<feature type="domain" description="GST C-terminal" evidence="4">
    <location>
        <begin position="45"/>
        <end position="203"/>
    </location>
</feature>
<keyword evidence="2" id="KW-0560">Oxidoreductase</keyword>